<protein>
    <recommendedName>
        <fullName evidence="9">AAA+ ATPase domain-containing protein</fullName>
    </recommendedName>
</protein>
<name>A0A8S1CTB7_9INSE</name>
<evidence type="ECO:0000256" key="3">
    <source>
        <dbReference type="ARBA" id="ARBA00022701"/>
    </source>
</evidence>
<dbReference type="Proteomes" id="UP000494165">
    <property type="component" value="Unassembled WGS sequence"/>
</dbReference>
<dbReference type="InterPro" id="IPR003959">
    <property type="entry name" value="ATPase_AAA_core"/>
</dbReference>
<dbReference type="EMBL" id="CADEPI010000068">
    <property type="protein sequence ID" value="CAB3372027.1"/>
    <property type="molecule type" value="Genomic_DNA"/>
</dbReference>
<dbReference type="PROSITE" id="PS50896">
    <property type="entry name" value="LISH"/>
    <property type="match status" value="1"/>
</dbReference>
<reference evidence="10 11" key="1">
    <citation type="submission" date="2020-04" db="EMBL/GenBank/DDBJ databases">
        <authorList>
            <person name="Alioto T."/>
            <person name="Alioto T."/>
            <person name="Gomez Garrido J."/>
        </authorList>
    </citation>
    <scope>NUCLEOTIDE SEQUENCE [LARGE SCALE GENOMIC DNA]</scope>
</reference>
<dbReference type="Gene3D" id="3.40.50.300">
    <property type="entry name" value="P-loop containing nucleotide triphosphate hydrolases"/>
    <property type="match status" value="1"/>
</dbReference>
<dbReference type="GO" id="GO:0000922">
    <property type="term" value="C:spindle pole"/>
    <property type="evidence" value="ECO:0007669"/>
    <property type="project" value="UniProtKB-SubCell"/>
</dbReference>
<sequence>MQNRRRSDDSTKNITNKLYENVAEKKWKERKRNLLYLIFQFLKDECYFESAECLEAEARLSPQFSVCDNVDLPTVLQEYESYFYLRYQKQPKICKQLEKPLQLARDGKSSAKHKLRPKKSESKDHSKQDDISDLMSIQSLIKDGGSDTTAEASFKESSTPSSIYKAPELLELSDNITREIVTSNLDVKWDDVVGLEKAKQALQETLIFPLQHPQLFQGILAPWKSVLLYGPPGTGKTMLAKALASEGKFTFFNITATSVVSKWRGESEKLIRVLFETAKHKAPSVVFLDEFEALACRSTDDHEGSKRLRAEFLMQLDGLNSSTSEQVFVLAITNSPWALQSSILRRFEKRIFVDLPNEEDREVIIRQLLPESGGTNLNCFIDYNSVAQRTEGYSGSDLKTMCREAAMSVLRQTLAKAENTTSKSGKLKKLNVTTNDVEQAISRTKPSTSTKKNIYKEWELSHGSG</sequence>
<dbReference type="InterPro" id="IPR041569">
    <property type="entry name" value="AAA_lid_3"/>
</dbReference>
<evidence type="ECO:0000313" key="11">
    <source>
        <dbReference type="Proteomes" id="UP000494165"/>
    </source>
</evidence>
<dbReference type="FunFam" id="3.40.50.300:FF:001003">
    <property type="entry name" value="Vacuolar protein sorting-associated protein 4"/>
    <property type="match status" value="1"/>
</dbReference>
<keyword evidence="11" id="KW-1185">Reference proteome</keyword>
<dbReference type="GO" id="GO:0005524">
    <property type="term" value="F:ATP binding"/>
    <property type="evidence" value="ECO:0007669"/>
    <property type="project" value="UniProtKB-KW"/>
</dbReference>
<evidence type="ECO:0000256" key="8">
    <source>
        <dbReference type="SAM" id="MobiDB-lite"/>
    </source>
</evidence>
<dbReference type="InterPro" id="IPR027417">
    <property type="entry name" value="P-loop_NTPase"/>
</dbReference>
<keyword evidence="4" id="KW-0547">Nucleotide-binding</keyword>
<evidence type="ECO:0000256" key="5">
    <source>
        <dbReference type="ARBA" id="ARBA00022840"/>
    </source>
</evidence>
<dbReference type="SMART" id="SM00667">
    <property type="entry name" value="LisH"/>
    <property type="match status" value="1"/>
</dbReference>
<keyword evidence="3" id="KW-0493">Microtubule</keyword>
<accession>A0A8S1CTB7</accession>
<feature type="region of interest" description="Disordered" evidence="8">
    <location>
        <begin position="104"/>
        <end position="130"/>
    </location>
</feature>
<dbReference type="PANTHER" id="PTHR23074:SF78">
    <property type="entry name" value="KATANIN P60 ATPASE-CONTAINING SUBUNIT A-LIKE 2"/>
    <property type="match status" value="1"/>
</dbReference>
<dbReference type="OrthoDB" id="191529at2759"/>
<evidence type="ECO:0000256" key="4">
    <source>
        <dbReference type="ARBA" id="ARBA00022741"/>
    </source>
</evidence>
<proteinExistence type="predicted"/>
<evidence type="ECO:0000256" key="6">
    <source>
        <dbReference type="ARBA" id="ARBA00023212"/>
    </source>
</evidence>
<dbReference type="Gene3D" id="1.10.8.60">
    <property type="match status" value="1"/>
</dbReference>
<dbReference type="GO" id="GO:0016887">
    <property type="term" value="F:ATP hydrolysis activity"/>
    <property type="evidence" value="ECO:0007669"/>
    <property type="project" value="InterPro"/>
</dbReference>
<keyword evidence="6" id="KW-0206">Cytoskeleton</keyword>
<dbReference type="Pfam" id="PF00004">
    <property type="entry name" value="AAA"/>
    <property type="match status" value="1"/>
</dbReference>
<dbReference type="InterPro" id="IPR003593">
    <property type="entry name" value="AAA+_ATPase"/>
</dbReference>
<dbReference type="GO" id="GO:0005874">
    <property type="term" value="C:microtubule"/>
    <property type="evidence" value="ECO:0007669"/>
    <property type="project" value="UniProtKB-KW"/>
</dbReference>
<comment type="subcellular location">
    <subcellularLocation>
        <location evidence="1">Cytoplasm</location>
        <location evidence="1">Cytoskeleton</location>
        <location evidence="1">Spindle pole</location>
    </subcellularLocation>
</comment>
<dbReference type="SMART" id="SM00382">
    <property type="entry name" value="AAA"/>
    <property type="match status" value="1"/>
</dbReference>
<evidence type="ECO:0000256" key="2">
    <source>
        <dbReference type="ARBA" id="ARBA00022490"/>
    </source>
</evidence>
<evidence type="ECO:0000256" key="1">
    <source>
        <dbReference type="ARBA" id="ARBA00004647"/>
    </source>
</evidence>
<keyword evidence="2" id="KW-0963">Cytoplasm</keyword>
<dbReference type="SUPFAM" id="SSF52540">
    <property type="entry name" value="P-loop containing nucleoside triphosphate hydrolases"/>
    <property type="match status" value="1"/>
</dbReference>
<dbReference type="GO" id="GO:0016853">
    <property type="term" value="F:isomerase activity"/>
    <property type="evidence" value="ECO:0007669"/>
    <property type="project" value="UniProtKB-KW"/>
</dbReference>
<dbReference type="InterPro" id="IPR006594">
    <property type="entry name" value="LisH"/>
</dbReference>
<dbReference type="Pfam" id="PF17862">
    <property type="entry name" value="AAA_lid_3"/>
    <property type="match status" value="1"/>
</dbReference>
<keyword evidence="5" id="KW-0067">ATP-binding</keyword>
<dbReference type="AlphaFoldDB" id="A0A8S1CTB7"/>
<gene>
    <name evidence="10" type="ORF">CLODIP_2_CD06473</name>
</gene>
<feature type="compositionally biased region" description="Basic and acidic residues" evidence="8">
    <location>
        <begin position="118"/>
        <end position="130"/>
    </location>
</feature>
<feature type="domain" description="AAA+ ATPase" evidence="9">
    <location>
        <begin position="222"/>
        <end position="357"/>
    </location>
</feature>
<evidence type="ECO:0000256" key="7">
    <source>
        <dbReference type="ARBA" id="ARBA00023235"/>
    </source>
</evidence>
<comment type="caution">
    <text evidence="10">The sequence shown here is derived from an EMBL/GenBank/DDBJ whole genome shotgun (WGS) entry which is preliminary data.</text>
</comment>
<evidence type="ECO:0000259" key="9">
    <source>
        <dbReference type="SMART" id="SM00382"/>
    </source>
</evidence>
<dbReference type="PANTHER" id="PTHR23074">
    <property type="entry name" value="AAA DOMAIN-CONTAINING"/>
    <property type="match status" value="1"/>
</dbReference>
<keyword evidence="7" id="KW-0413">Isomerase</keyword>
<evidence type="ECO:0000313" key="10">
    <source>
        <dbReference type="EMBL" id="CAB3372027.1"/>
    </source>
</evidence>
<dbReference type="InterPro" id="IPR050304">
    <property type="entry name" value="MT-severing_AAA_ATPase"/>
</dbReference>
<organism evidence="10 11">
    <name type="scientific">Cloeon dipterum</name>
    <dbReference type="NCBI Taxonomy" id="197152"/>
    <lineage>
        <taxon>Eukaryota</taxon>
        <taxon>Metazoa</taxon>
        <taxon>Ecdysozoa</taxon>
        <taxon>Arthropoda</taxon>
        <taxon>Hexapoda</taxon>
        <taxon>Insecta</taxon>
        <taxon>Pterygota</taxon>
        <taxon>Palaeoptera</taxon>
        <taxon>Ephemeroptera</taxon>
        <taxon>Pisciforma</taxon>
        <taxon>Baetidae</taxon>
        <taxon>Cloeon</taxon>
    </lineage>
</organism>